<name>A0A3S0JND5_9DEIO</name>
<evidence type="ECO:0000256" key="3">
    <source>
        <dbReference type="ARBA" id="ARBA00022475"/>
    </source>
</evidence>
<keyword evidence="5 7" id="KW-1133">Transmembrane helix</keyword>
<comment type="caution">
    <text evidence="9">The sequence shown here is derived from an EMBL/GenBank/DDBJ whole genome shotgun (WGS) entry which is preliminary data.</text>
</comment>
<reference evidence="9 10" key="1">
    <citation type="submission" date="2018-12" db="EMBL/GenBank/DDBJ databases">
        <title>Deinococcus radiophilus ATCC 27603 genome sequencing and assembly.</title>
        <authorList>
            <person name="Maclea K.S."/>
            <person name="Maynard C.R."/>
        </authorList>
    </citation>
    <scope>NUCLEOTIDE SEQUENCE [LARGE SCALE GENOMIC DNA]</scope>
    <source>
        <strain evidence="9 10">ATCC 27603</strain>
    </source>
</reference>
<feature type="transmembrane region" description="Helical" evidence="7">
    <location>
        <begin position="339"/>
        <end position="362"/>
    </location>
</feature>
<feature type="transmembrane region" description="Helical" evidence="7">
    <location>
        <begin position="254"/>
        <end position="274"/>
    </location>
</feature>
<dbReference type="GO" id="GO:0022857">
    <property type="term" value="F:transmembrane transporter activity"/>
    <property type="evidence" value="ECO:0007669"/>
    <property type="project" value="InterPro"/>
</dbReference>
<proteinExistence type="predicted"/>
<evidence type="ECO:0000313" key="9">
    <source>
        <dbReference type="EMBL" id="RTR25597.1"/>
    </source>
</evidence>
<dbReference type="InterPro" id="IPR011701">
    <property type="entry name" value="MFS"/>
</dbReference>
<gene>
    <name evidence="9" type="ORF">EJ104_10265</name>
</gene>
<dbReference type="InterPro" id="IPR050171">
    <property type="entry name" value="MFS_Transporters"/>
</dbReference>
<feature type="transmembrane region" description="Helical" evidence="7">
    <location>
        <begin position="368"/>
        <end position="388"/>
    </location>
</feature>
<keyword evidence="3" id="KW-1003">Cell membrane</keyword>
<feature type="transmembrane region" description="Helical" evidence="7">
    <location>
        <begin position="281"/>
        <end position="299"/>
    </location>
</feature>
<keyword evidence="2" id="KW-0813">Transport</keyword>
<dbReference type="InterPro" id="IPR036259">
    <property type="entry name" value="MFS_trans_sf"/>
</dbReference>
<feature type="domain" description="Major facilitator superfamily (MFS) profile" evidence="8">
    <location>
        <begin position="21"/>
        <end position="393"/>
    </location>
</feature>
<dbReference type="AlphaFoldDB" id="A0A3S0JND5"/>
<dbReference type="Proteomes" id="UP000277766">
    <property type="component" value="Unassembled WGS sequence"/>
</dbReference>
<feature type="transmembrane region" description="Helical" evidence="7">
    <location>
        <begin position="21"/>
        <end position="46"/>
    </location>
</feature>
<keyword evidence="4 7" id="KW-0812">Transmembrane</keyword>
<organism evidence="9 10">
    <name type="scientific">Deinococcus radiophilus</name>
    <dbReference type="NCBI Taxonomy" id="32062"/>
    <lineage>
        <taxon>Bacteria</taxon>
        <taxon>Thermotogati</taxon>
        <taxon>Deinococcota</taxon>
        <taxon>Deinococci</taxon>
        <taxon>Deinococcales</taxon>
        <taxon>Deinococcaceae</taxon>
        <taxon>Deinococcus</taxon>
    </lineage>
</organism>
<dbReference type="PANTHER" id="PTHR23517:SF2">
    <property type="entry name" value="MULTIDRUG RESISTANCE PROTEIN MDTH"/>
    <property type="match status" value="1"/>
</dbReference>
<evidence type="ECO:0000256" key="1">
    <source>
        <dbReference type="ARBA" id="ARBA00004651"/>
    </source>
</evidence>
<feature type="transmembrane region" description="Helical" evidence="7">
    <location>
        <begin position="52"/>
        <end position="70"/>
    </location>
</feature>
<feature type="transmembrane region" description="Helical" evidence="7">
    <location>
        <begin position="215"/>
        <end position="234"/>
    </location>
</feature>
<dbReference type="EMBL" id="RXPE01000024">
    <property type="protein sequence ID" value="RTR25597.1"/>
    <property type="molecule type" value="Genomic_DNA"/>
</dbReference>
<evidence type="ECO:0000256" key="6">
    <source>
        <dbReference type="ARBA" id="ARBA00023136"/>
    </source>
</evidence>
<keyword evidence="10" id="KW-1185">Reference proteome</keyword>
<feature type="transmembrane region" description="Helical" evidence="7">
    <location>
        <begin position="82"/>
        <end position="105"/>
    </location>
</feature>
<evidence type="ECO:0000313" key="10">
    <source>
        <dbReference type="Proteomes" id="UP000277766"/>
    </source>
</evidence>
<sequence length="404" mass="43182">MIGSVTPAQRLHALREGYPPAFWVLWFGTLLNRLGEFVAPLLGFYLTAEKGFSLTQVGVILSAMGVGRFFAESLGGGLSDRVGSGVTMQLALAGGAVILALLAHAGSFWEILLGVLAYSLFQAMYKPAVSSAVAGLTHGAQRTRAYNLLYWAINVGASVAPVLGGYLAGASFRLVFYLDAAAMLLYAALLRWRFPNVRPGRSASTELQRWLPRDALLWQFSLATLLYSLTYQGYKMLALVFADGGYTPAQYGQVVAVNGVLVVLLGLPVGHLIARSNHPRWQAIGAAMLGLGFFGHAFADTLWTHMGAVVVWTLGEIVAYSISKTVISELARPEQRGRYFGIVGSMSGLAGLIAPLLGTALLEHYGAAPMWTALAALGWAAAAIYLLLEGRVEQRRSAITALDG</sequence>
<feature type="transmembrane region" description="Helical" evidence="7">
    <location>
        <begin position="305"/>
        <end position="327"/>
    </location>
</feature>
<evidence type="ECO:0000256" key="7">
    <source>
        <dbReference type="SAM" id="Phobius"/>
    </source>
</evidence>
<dbReference type="InterPro" id="IPR020846">
    <property type="entry name" value="MFS_dom"/>
</dbReference>
<dbReference type="PROSITE" id="PS50850">
    <property type="entry name" value="MFS"/>
    <property type="match status" value="1"/>
</dbReference>
<evidence type="ECO:0000256" key="2">
    <source>
        <dbReference type="ARBA" id="ARBA00022448"/>
    </source>
</evidence>
<protein>
    <submittedName>
        <fullName evidence="9">MFS transporter</fullName>
    </submittedName>
</protein>
<evidence type="ECO:0000256" key="4">
    <source>
        <dbReference type="ARBA" id="ARBA00022692"/>
    </source>
</evidence>
<dbReference type="SUPFAM" id="SSF103473">
    <property type="entry name" value="MFS general substrate transporter"/>
    <property type="match status" value="1"/>
</dbReference>
<feature type="transmembrane region" description="Helical" evidence="7">
    <location>
        <begin position="148"/>
        <end position="168"/>
    </location>
</feature>
<feature type="transmembrane region" description="Helical" evidence="7">
    <location>
        <begin position="174"/>
        <end position="194"/>
    </location>
</feature>
<dbReference type="Gene3D" id="1.20.1250.20">
    <property type="entry name" value="MFS general substrate transporter like domains"/>
    <property type="match status" value="1"/>
</dbReference>
<accession>A0A3S0JND5</accession>
<dbReference type="GO" id="GO:0005886">
    <property type="term" value="C:plasma membrane"/>
    <property type="evidence" value="ECO:0007669"/>
    <property type="project" value="UniProtKB-SubCell"/>
</dbReference>
<evidence type="ECO:0000259" key="8">
    <source>
        <dbReference type="PROSITE" id="PS50850"/>
    </source>
</evidence>
<comment type="subcellular location">
    <subcellularLocation>
        <location evidence="1">Cell membrane</location>
        <topology evidence="1">Multi-pass membrane protein</topology>
    </subcellularLocation>
</comment>
<dbReference type="PRINTS" id="PR01035">
    <property type="entry name" value="TCRTETA"/>
</dbReference>
<dbReference type="PANTHER" id="PTHR23517">
    <property type="entry name" value="RESISTANCE PROTEIN MDTM, PUTATIVE-RELATED-RELATED"/>
    <property type="match status" value="1"/>
</dbReference>
<evidence type="ECO:0000256" key="5">
    <source>
        <dbReference type="ARBA" id="ARBA00022989"/>
    </source>
</evidence>
<dbReference type="InterPro" id="IPR001958">
    <property type="entry name" value="Tet-R_TetA/multi-R_MdtG-like"/>
</dbReference>
<dbReference type="Pfam" id="PF07690">
    <property type="entry name" value="MFS_1"/>
    <property type="match status" value="1"/>
</dbReference>
<keyword evidence="6 7" id="KW-0472">Membrane</keyword>
<dbReference type="OrthoDB" id="9793283at2"/>